<dbReference type="PANTHER" id="PTHR43272">
    <property type="entry name" value="LONG-CHAIN-FATTY-ACID--COA LIGASE"/>
    <property type="match status" value="1"/>
</dbReference>
<evidence type="ECO:0000256" key="1">
    <source>
        <dbReference type="ARBA" id="ARBA00022741"/>
    </source>
</evidence>
<dbReference type="Proteomes" id="UP001197378">
    <property type="component" value="Unassembled WGS sequence"/>
</dbReference>
<dbReference type="InterPro" id="IPR020845">
    <property type="entry name" value="AMP-binding_CS"/>
</dbReference>
<evidence type="ECO:0000256" key="3">
    <source>
        <dbReference type="ARBA" id="ARBA00024484"/>
    </source>
</evidence>
<organism evidence="5 6">
    <name type="scientific">Igneacidithiobacillus copahuensis</name>
    <dbReference type="NCBI Taxonomy" id="2724909"/>
    <lineage>
        <taxon>Bacteria</taxon>
        <taxon>Pseudomonadati</taxon>
        <taxon>Pseudomonadota</taxon>
        <taxon>Acidithiobacillia</taxon>
        <taxon>Acidithiobacillales</taxon>
        <taxon>Acidithiobacillaceae</taxon>
        <taxon>Igneacidithiobacillus</taxon>
    </lineage>
</organism>
<evidence type="ECO:0000256" key="2">
    <source>
        <dbReference type="ARBA" id="ARBA00022840"/>
    </source>
</evidence>
<keyword evidence="2" id="KW-0067">ATP-binding</keyword>
<protein>
    <submittedName>
        <fullName evidence="5">Long-chain fatty acid--CoA ligase</fullName>
    </submittedName>
</protein>
<feature type="domain" description="AMP-dependent synthetase/ligase" evidence="4">
    <location>
        <begin position="42"/>
        <end position="407"/>
    </location>
</feature>
<dbReference type="PANTHER" id="PTHR43272:SF33">
    <property type="entry name" value="AMP-BINDING DOMAIN-CONTAINING PROTEIN-RELATED"/>
    <property type="match status" value="1"/>
</dbReference>
<dbReference type="GO" id="GO:0004467">
    <property type="term" value="F:long-chain fatty acid-CoA ligase activity"/>
    <property type="evidence" value="ECO:0007669"/>
    <property type="project" value="UniProtKB-EC"/>
</dbReference>
<dbReference type="Gene3D" id="3.30.300.30">
    <property type="match status" value="1"/>
</dbReference>
<proteinExistence type="predicted"/>
<dbReference type="EMBL" id="JAAXYO010000066">
    <property type="protein sequence ID" value="MBU2787731.1"/>
    <property type="molecule type" value="Genomic_DNA"/>
</dbReference>
<comment type="catalytic activity">
    <reaction evidence="3">
        <text>a long-chain fatty acid + ATP + CoA = a long-chain fatty acyl-CoA + AMP + diphosphate</text>
        <dbReference type="Rhea" id="RHEA:15421"/>
        <dbReference type="ChEBI" id="CHEBI:30616"/>
        <dbReference type="ChEBI" id="CHEBI:33019"/>
        <dbReference type="ChEBI" id="CHEBI:57287"/>
        <dbReference type="ChEBI" id="CHEBI:57560"/>
        <dbReference type="ChEBI" id="CHEBI:83139"/>
        <dbReference type="ChEBI" id="CHEBI:456215"/>
        <dbReference type="EC" id="6.2.1.3"/>
    </reaction>
    <physiologicalReaction direction="left-to-right" evidence="3">
        <dbReference type="Rhea" id="RHEA:15422"/>
    </physiologicalReaction>
</comment>
<sequence>MALSVTGLDHLAAGLFARCQRDPDGNIAWQRVGEQFLPLRAADFAESVRRRARGLIRLGVRRGDRVLLMAANSVDWAILDFAILSIGAVTVPLYASLGAREIHYVLGDCSPSVILLQNQEIYSRLEPAAWGVAPGHVFLQEAAAGLADWQDLDTLGGDEEAPAFPADPLRRQDLASIVYTSGTTGWPKGVMLSHGNFLSNIEGFLHLVPLRAGQRLLSVLPLSHVFERATGHFGGYLLGLETAYAERPDTVLRDLATTHPDLLIAVPRIFQVLYERTLRTLNDRHDWLGKFLRQGMGLEGKTAAHWQQATSSYLLRKQLRKKLGGRLQYFVSGGAALDPTIAQFFLRLDLPILEGYGMTEASPVIAANPLNAIHPGSVGKPLPNLELRIADDGQILVRGPSIMQGYWNNDAATRETVVEGWLHTGDVGELDVDGYLHITERKKEIIVNSAGENIAPQKIELRLCSQPLIAQAVVFGDHLPYLIALLYPNPEIVRDTLGESVDARQLEHALRQAVHQALQGLPSFEQVRRFAILREPLSESGGTLTPTLKVKRRRVAEQYAAELAALQR</sequence>
<reference evidence="5" key="1">
    <citation type="journal article" date="2021" name="ISME J.">
        <title>Genomic evolution of the class Acidithiobacillia: deep-branching Proteobacteria living in extreme acidic conditions.</title>
        <authorList>
            <person name="Moya-Beltran A."/>
            <person name="Beard S."/>
            <person name="Rojas-Villalobos C."/>
            <person name="Issotta F."/>
            <person name="Gallardo Y."/>
            <person name="Ulloa R."/>
            <person name="Giaveno A."/>
            <person name="Degli Esposti M."/>
            <person name="Johnson D.B."/>
            <person name="Quatrini R."/>
        </authorList>
    </citation>
    <scope>NUCLEOTIDE SEQUENCE</scope>
    <source>
        <strain evidence="5">VAN18-1</strain>
    </source>
</reference>
<dbReference type="PROSITE" id="PS00455">
    <property type="entry name" value="AMP_BINDING"/>
    <property type="match status" value="1"/>
</dbReference>
<dbReference type="AlphaFoldDB" id="A0AAE3CJF4"/>
<dbReference type="Gene3D" id="3.40.50.12780">
    <property type="entry name" value="N-terminal domain of ligase-like"/>
    <property type="match status" value="1"/>
</dbReference>
<dbReference type="InterPro" id="IPR045851">
    <property type="entry name" value="AMP-bd_C_sf"/>
</dbReference>
<evidence type="ECO:0000313" key="6">
    <source>
        <dbReference type="Proteomes" id="UP001197378"/>
    </source>
</evidence>
<accession>A0AAE3CJF4</accession>
<gene>
    <name evidence="5" type="ORF">HFQ13_05870</name>
</gene>
<name>A0AAE3CJF4_9PROT</name>
<dbReference type="RefSeq" id="WP_215873039.1">
    <property type="nucleotide sequence ID" value="NZ_JAAXYO010000066.1"/>
</dbReference>
<evidence type="ECO:0000313" key="5">
    <source>
        <dbReference type="EMBL" id="MBU2787731.1"/>
    </source>
</evidence>
<dbReference type="SUPFAM" id="SSF56801">
    <property type="entry name" value="Acetyl-CoA synthetase-like"/>
    <property type="match status" value="1"/>
</dbReference>
<comment type="caution">
    <text evidence="5">The sequence shown here is derived from an EMBL/GenBank/DDBJ whole genome shotgun (WGS) entry which is preliminary data.</text>
</comment>
<dbReference type="GO" id="GO:0016020">
    <property type="term" value="C:membrane"/>
    <property type="evidence" value="ECO:0007669"/>
    <property type="project" value="TreeGrafter"/>
</dbReference>
<dbReference type="GO" id="GO:0005524">
    <property type="term" value="F:ATP binding"/>
    <property type="evidence" value="ECO:0007669"/>
    <property type="project" value="UniProtKB-KW"/>
</dbReference>
<dbReference type="CDD" id="cd05907">
    <property type="entry name" value="VL_LC_FACS_like"/>
    <property type="match status" value="1"/>
</dbReference>
<keyword evidence="5" id="KW-0436">Ligase</keyword>
<dbReference type="InterPro" id="IPR000873">
    <property type="entry name" value="AMP-dep_synth/lig_dom"/>
</dbReference>
<keyword evidence="1" id="KW-0547">Nucleotide-binding</keyword>
<dbReference type="Pfam" id="PF23562">
    <property type="entry name" value="AMP-binding_C_3"/>
    <property type="match status" value="1"/>
</dbReference>
<keyword evidence="6" id="KW-1185">Reference proteome</keyword>
<dbReference type="InterPro" id="IPR042099">
    <property type="entry name" value="ANL_N_sf"/>
</dbReference>
<evidence type="ECO:0000259" key="4">
    <source>
        <dbReference type="Pfam" id="PF00501"/>
    </source>
</evidence>
<dbReference type="Pfam" id="PF00501">
    <property type="entry name" value="AMP-binding"/>
    <property type="match status" value="1"/>
</dbReference>